<evidence type="ECO:0000313" key="1">
    <source>
        <dbReference type="EMBL" id="TWU07924.1"/>
    </source>
</evidence>
<dbReference type="SMART" id="SM00710">
    <property type="entry name" value="PbH1"/>
    <property type="match status" value="6"/>
</dbReference>
<dbReference type="NCBIfam" id="NF041518">
    <property type="entry name" value="choice_anch_Q"/>
    <property type="match status" value="1"/>
</dbReference>
<dbReference type="InterPro" id="IPR011050">
    <property type="entry name" value="Pectin_lyase_fold/virulence"/>
</dbReference>
<evidence type="ECO:0000313" key="2">
    <source>
        <dbReference type="Proteomes" id="UP000320176"/>
    </source>
</evidence>
<proteinExistence type="predicted"/>
<comment type="caution">
    <text evidence="1">The sequence shown here is derived from an EMBL/GenBank/DDBJ whole genome shotgun (WGS) entry which is preliminary data.</text>
</comment>
<dbReference type="PANTHER" id="PTHR11319:SF35">
    <property type="entry name" value="OUTER MEMBRANE PROTEIN PMPC-RELATED"/>
    <property type="match status" value="1"/>
</dbReference>
<dbReference type="InterPro" id="IPR036439">
    <property type="entry name" value="Dockerin_dom_sf"/>
</dbReference>
<dbReference type="Pfam" id="PF00404">
    <property type="entry name" value="Dockerin_1"/>
    <property type="match status" value="1"/>
</dbReference>
<dbReference type="EMBL" id="SJPN01000001">
    <property type="protein sequence ID" value="TWU07924.1"/>
    <property type="molecule type" value="Genomic_DNA"/>
</dbReference>
<accession>A0A5C6BBM4</accession>
<protein>
    <submittedName>
        <fullName evidence="1">Dockerin type I repeat protein</fullName>
    </submittedName>
</protein>
<name>A0A5C6BBM4_9BACT</name>
<dbReference type="PANTHER" id="PTHR11319">
    <property type="entry name" value="G PROTEIN-COUPLED RECEPTOR-RELATED"/>
    <property type="match status" value="1"/>
</dbReference>
<dbReference type="RefSeq" id="WP_146518055.1">
    <property type="nucleotide sequence ID" value="NZ_CP151726.1"/>
</dbReference>
<gene>
    <name evidence="1" type="ORF">Pla52n_05010</name>
</gene>
<dbReference type="Gene3D" id="1.10.1330.10">
    <property type="entry name" value="Dockerin domain"/>
    <property type="match status" value="1"/>
</dbReference>
<dbReference type="OrthoDB" id="292920at2"/>
<keyword evidence="2" id="KW-1185">Reference proteome</keyword>
<dbReference type="Proteomes" id="UP000320176">
    <property type="component" value="Unassembled WGS sequence"/>
</dbReference>
<organism evidence="1 2">
    <name type="scientific">Stieleria varia</name>
    <dbReference type="NCBI Taxonomy" id="2528005"/>
    <lineage>
        <taxon>Bacteria</taxon>
        <taxon>Pseudomonadati</taxon>
        <taxon>Planctomycetota</taxon>
        <taxon>Planctomycetia</taxon>
        <taxon>Pirellulales</taxon>
        <taxon>Pirellulaceae</taxon>
        <taxon>Stieleria</taxon>
    </lineage>
</organism>
<dbReference type="SUPFAM" id="SSF63446">
    <property type="entry name" value="Type I dockerin domain"/>
    <property type="match status" value="1"/>
</dbReference>
<dbReference type="AlphaFoldDB" id="A0A5C6BBM4"/>
<dbReference type="InterPro" id="IPR059226">
    <property type="entry name" value="Choice_anch_Q_dom"/>
</dbReference>
<sequence length="846" mass="90849">MIYKKTIRRPLRVESLESRRLLAVLTVTSASDDLADDGQLTLREAIMAANSNQVVDGVSGETGKDIIEFAPELSEVPLLLNGRLEITESLTIRGNGSFNTILRSNNNGLLGILHLSDQNGAEEYVIEGISLEGSEVRTPQNDGFGGAIYFDSSNQSKILIRDSWIHDNQANTGGGVFIKGAIVHVDSSTVSNNLSDFGGGFSLQAVQAVMTNTTIVGNEATVVSGGIDHFASYDIETGSTLDLINVTMAHNMAPAGTNIRNGATDYDATVRVANSVIYSAANGKDLQDDVFGTGLALSSSLGHNVFHYRAQLQKRVDDQHFGIEDIGLVELNNQGGKTPIRELFQTSKAIDAGDNTLAIGPGPDMLLGTEDDVSLIYDQRGEGFSRIVDGGSGTLTIDSGASEQQRTFDTQQPLVVRNSIDELYRQHPVDPNDLSLREAIDIANIRQGADVITFAPELSGETIKLVNAPLDVTDSLRVNGLGAENLTLDSDFKHRIFVFQDGIFGVESGILFELQDMKLINGDAPSGGGAIFALLNQMIIRNVDFRGNKSPNFGGAVFANQTDTTIINSNVDSNTAPRGGGIAFLNASGALQNVNFTNNYATGVGGGGFAAWVTKPAAISVVSITDSTFSGNVAPTGFDIHIATTVPPNEVELHLNHSIFLSQNKAWQHPTEATDVNADNMVSALDALMIVNELRQRVYSTSDIGTLQSLLQTTDFPNLYYDVSGDGRVSALDALEVINEIRRRRGESEQVIFDPKSVVDRVIANSASYWRSTDAPESQERDPDTQSVFDSSSLFAIESVPQSIGDKAQRFRHPDAEAPAEEVDTAQSLETSLMLLDAALVQLVED</sequence>
<dbReference type="InterPro" id="IPR002105">
    <property type="entry name" value="Dockerin_1_rpt"/>
</dbReference>
<dbReference type="GO" id="GO:0000272">
    <property type="term" value="P:polysaccharide catabolic process"/>
    <property type="evidence" value="ECO:0007669"/>
    <property type="project" value="InterPro"/>
</dbReference>
<dbReference type="SUPFAM" id="SSF51126">
    <property type="entry name" value="Pectin lyase-like"/>
    <property type="match status" value="2"/>
</dbReference>
<dbReference type="InterPro" id="IPR006626">
    <property type="entry name" value="PbH1"/>
</dbReference>
<dbReference type="GO" id="GO:0004553">
    <property type="term" value="F:hydrolase activity, hydrolyzing O-glycosyl compounds"/>
    <property type="evidence" value="ECO:0007669"/>
    <property type="project" value="InterPro"/>
</dbReference>
<reference evidence="1 2" key="1">
    <citation type="submission" date="2019-02" db="EMBL/GenBank/DDBJ databases">
        <title>Deep-cultivation of Planctomycetes and their phenomic and genomic characterization uncovers novel biology.</title>
        <authorList>
            <person name="Wiegand S."/>
            <person name="Jogler M."/>
            <person name="Boedeker C."/>
            <person name="Pinto D."/>
            <person name="Vollmers J."/>
            <person name="Rivas-Marin E."/>
            <person name="Kohn T."/>
            <person name="Peeters S.H."/>
            <person name="Heuer A."/>
            <person name="Rast P."/>
            <person name="Oberbeckmann S."/>
            <person name="Bunk B."/>
            <person name="Jeske O."/>
            <person name="Meyerdierks A."/>
            <person name="Storesund J.E."/>
            <person name="Kallscheuer N."/>
            <person name="Luecker S."/>
            <person name="Lage O.M."/>
            <person name="Pohl T."/>
            <person name="Merkel B.J."/>
            <person name="Hornburger P."/>
            <person name="Mueller R.-W."/>
            <person name="Bruemmer F."/>
            <person name="Labrenz M."/>
            <person name="Spormann A.M."/>
            <person name="Op Den Camp H."/>
            <person name="Overmann J."/>
            <person name="Amann R."/>
            <person name="Jetten M.S.M."/>
            <person name="Mascher T."/>
            <person name="Medema M.H."/>
            <person name="Devos D.P."/>
            <person name="Kaster A.-K."/>
            <person name="Ovreas L."/>
            <person name="Rohde M."/>
            <person name="Galperin M.Y."/>
            <person name="Jogler C."/>
        </authorList>
    </citation>
    <scope>NUCLEOTIDE SEQUENCE [LARGE SCALE GENOMIC DNA]</scope>
    <source>
        <strain evidence="1 2">Pla52n</strain>
    </source>
</reference>